<proteinExistence type="predicted"/>
<keyword evidence="1" id="KW-0472">Membrane</keyword>
<organism evidence="2 3">
    <name type="scientific">Fragilariopsis cylindrus CCMP1102</name>
    <dbReference type="NCBI Taxonomy" id="635003"/>
    <lineage>
        <taxon>Eukaryota</taxon>
        <taxon>Sar</taxon>
        <taxon>Stramenopiles</taxon>
        <taxon>Ochrophyta</taxon>
        <taxon>Bacillariophyta</taxon>
        <taxon>Bacillariophyceae</taxon>
        <taxon>Bacillariophycidae</taxon>
        <taxon>Bacillariales</taxon>
        <taxon>Bacillariaceae</taxon>
        <taxon>Fragilariopsis</taxon>
    </lineage>
</organism>
<dbReference type="KEGG" id="fcy:FRACYDRAFT_250085"/>
<dbReference type="Proteomes" id="UP000095751">
    <property type="component" value="Unassembled WGS sequence"/>
</dbReference>
<dbReference type="InParanoid" id="A0A1E7ER46"/>
<keyword evidence="3" id="KW-1185">Reference proteome</keyword>
<feature type="transmembrane region" description="Helical" evidence="1">
    <location>
        <begin position="50"/>
        <end position="66"/>
    </location>
</feature>
<dbReference type="AlphaFoldDB" id="A0A1E7ER46"/>
<protein>
    <submittedName>
        <fullName evidence="2">Uncharacterized protein</fullName>
    </submittedName>
</protein>
<keyword evidence="1" id="KW-0812">Transmembrane</keyword>
<sequence length="124" mass="14490">MAILLEQQVKQYPHLQQMQPIVMFSVFLLGVQILVLTIDLVFYPFISDDFRLIAFAVVPIYSLVIASKSNQSRKAREEHALLSINYDGDDEYECEKQELPHYTTTHSMKLNSSRLFPFYTIREN</sequence>
<keyword evidence="1" id="KW-1133">Transmembrane helix</keyword>
<gene>
    <name evidence="2" type="ORF">FRACYDRAFT_250085</name>
</gene>
<evidence type="ECO:0000256" key="1">
    <source>
        <dbReference type="SAM" id="Phobius"/>
    </source>
</evidence>
<evidence type="ECO:0000313" key="2">
    <source>
        <dbReference type="EMBL" id="OEU08296.1"/>
    </source>
</evidence>
<evidence type="ECO:0000313" key="3">
    <source>
        <dbReference type="Proteomes" id="UP000095751"/>
    </source>
</evidence>
<reference evidence="2 3" key="1">
    <citation type="submission" date="2016-09" db="EMBL/GenBank/DDBJ databases">
        <title>Extensive genetic diversity and differential bi-allelic expression allows diatom success in the polar Southern Ocean.</title>
        <authorList>
            <consortium name="DOE Joint Genome Institute"/>
            <person name="Mock T."/>
            <person name="Otillar R.P."/>
            <person name="Strauss J."/>
            <person name="Dupont C."/>
            <person name="Frickenhaus S."/>
            <person name="Maumus F."/>
            <person name="Mcmullan M."/>
            <person name="Sanges R."/>
            <person name="Schmutz J."/>
            <person name="Toseland A."/>
            <person name="Valas R."/>
            <person name="Veluchamy A."/>
            <person name="Ward B.J."/>
            <person name="Allen A."/>
            <person name="Barry K."/>
            <person name="Falciatore A."/>
            <person name="Ferrante M."/>
            <person name="Fortunato A.E."/>
            <person name="Gloeckner G."/>
            <person name="Gruber A."/>
            <person name="Hipkin R."/>
            <person name="Janech M."/>
            <person name="Kroth P."/>
            <person name="Leese F."/>
            <person name="Lindquist E."/>
            <person name="Lyon B.R."/>
            <person name="Martin J."/>
            <person name="Mayer C."/>
            <person name="Parker M."/>
            <person name="Quesneville H."/>
            <person name="Raymond J."/>
            <person name="Uhlig C."/>
            <person name="Valentin K.U."/>
            <person name="Worden A.Z."/>
            <person name="Armbrust E.V."/>
            <person name="Bowler C."/>
            <person name="Green B."/>
            <person name="Moulton V."/>
            <person name="Van Oosterhout C."/>
            <person name="Grigoriev I."/>
        </authorList>
    </citation>
    <scope>NUCLEOTIDE SEQUENCE [LARGE SCALE GENOMIC DNA]</scope>
    <source>
        <strain evidence="2 3">CCMP1102</strain>
    </source>
</reference>
<accession>A0A1E7ER46</accession>
<name>A0A1E7ER46_9STRA</name>
<dbReference type="EMBL" id="KV784381">
    <property type="protein sequence ID" value="OEU08296.1"/>
    <property type="molecule type" value="Genomic_DNA"/>
</dbReference>
<feature type="transmembrane region" description="Helical" evidence="1">
    <location>
        <begin position="21"/>
        <end position="44"/>
    </location>
</feature>